<proteinExistence type="predicted"/>
<keyword evidence="4" id="KW-1185">Reference proteome</keyword>
<organism evidence="3 4">
    <name type="scientific">Coccomyxa viridis</name>
    <dbReference type="NCBI Taxonomy" id="1274662"/>
    <lineage>
        <taxon>Eukaryota</taxon>
        <taxon>Viridiplantae</taxon>
        <taxon>Chlorophyta</taxon>
        <taxon>core chlorophytes</taxon>
        <taxon>Trebouxiophyceae</taxon>
        <taxon>Trebouxiophyceae incertae sedis</taxon>
        <taxon>Coccomyxaceae</taxon>
        <taxon>Coccomyxa</taxon>
    </lineage>
</organism>
<dbReference type="Proteomes" id="UP001314263">
    <property type="component" value="Unassembled WGS sequence"/>
</dbReference>
<name>A0AAV1IC91_9CHLO</name>
<feature type="transmembrane region" description="Helical" evidence="2">
    <location>
        <begin position="201"/>
        <end position="223"/>
    </location>
</feature>
<accession>A0AAV1IC91</accession>
<evidence type="ECO:0000256" key="1">
    <source>
        <dbReference type="SAM" id="MobiDB-lite"/>
    </source>
</evidence>
<feature type="transmembrane region" description="Helical" evidence="2">
    <location>
        <begin position="173"/>
        <end position="195"/>
    </location>
</feature>
<reference evidence="3 4" key="1">
    <citation type="submission" date="2023-10" db="EMBL/GenBank/DDBJ databases">
        <authorList>
            <person name="Maclean D."/>
            <person name="Macfadyen A."/>
        </authorList>
    </citation>
    <scope>NUCLEOTIDE SEQUENCE [LARGE SCALE GENOMIC DNA]</scope>
</reference>
<gene>
    <name evidence="3" type="ORF">CVIRNUC_006677</name>
</gene>
<dbReference type="PANTHER" id="PTHR37185">
    <property type="entry name" value="MEMBRANE PROTEIN"/>
    <property type="match status" value="1"/>
</dbReference>
<feature type="region of interest" description="Disordered" evidence="1">
    <location>
        <begin position="1"/>
        <end position="23"/>
    </location>
</feature>
<dbReference type="AlphaFoldDB" id="A0AAV1IC91"/>
<dbReference type="EMBL" id="CAUYUE010000008">
    <property type="protein sequence ID" value="CAK0783478.1"/>
    <property type="molecule type" value="Genomic_DNA"/>
</dbReference>
<feature type="transmembrane region" description="Helical" evidence="2">
    <location>
        <begin position="124"/>
        <end position="143"/>
    </location>
</feature>
<sequence length="325" mass="35262">MICSHPMLRSRAQSHDLPLNELPKIPTGLSERTKLDSRICIKQQTFPRRVCSQHEHRLLLCQASASAQGGPLQEQRESEDGTGSRNGTEPHDASLAATEAALEIRKQQQSLPGTVSDPEKIQRLVETAMLAAVGGVLFTLATVLKLQGYSAYVQPMPIVIAAMRWGPAAGRKAMTATCFLLLVLLGPLQCLTFLLNHGLLAASLGAFWSVQAHWALSVPAAALVRVGGQLTYIALTSWTLNENLFALLMSNVYSLLDQFNAFIGTSGAPPPTVVVVVIGSMLTVNACLYNFLMHVVYAVLLRSMGYTVTSVPKPVERMIFRQQVA</sequence>
<evidence type="ECO:0000313" key="3">
    <source>
        <dbReference type="EMBL" id="CAK0783478.1"/>
    </source>
</evidence>
<keyword evidence="2" id="KW-0472">Membrane</keyword>
<protein>
    <submittedName>
        <fullName evidence="3">Uncharacterized protein</fullName>
    </submittedName>
</protein>
<feature type="transmembrane region" description="Helical" evidence="2">
    <location>
        <begin position="273"/>
        <end position="300"/>
    </location>
</feature>
<dbReference type="PANTHER" id="PTHR37185:SF3">
    <property type="entry name" value="MEMBRANE PROTEIN"/>
    <property type="match status" value="1"/>
</dbReference>
<keyword evidence="2" id="KW-0812">Transmembrane</keyword>
<keyword evidence="2" id="KW-1133">Transmembrane helix</keyword>
<feature type="region of interest" description="Disordered" evidence="1">
    <location>
        <begin position="69"/>
        <end position="94"/>
    </location>
</feature>
<evidence type="ECO:0000256" key="2">
    <source>
        <dbReference type="SAM" id="Phobius"/>
    </source>
</evidence>
<feature type="transmembrane region" description="Helical" evidence="2">
    <location>
        <begin position="230"/>
        <end position="253"/>
    </location>
</feature>
<comment type="caution">
    <text evidence="3">The sequence shown here is derived from an EMBL/GenBank/DDBJ whole genome shotgun (WGS) entry which is preliminary data.</text>
</comment>
<evidence type="ECO:0000313" key="4">
    <source>
        <dbReference type="Proteomes" id="UP001314263"/>
    </source>
</evidence>